<dbReference type="SUPFAM" id="SSF56059">
    <property type="entry name" value="Glutathione synthetase ATP-binding domain-like"/>
    <property type="match status" value="1"/>
</dbReference>
<evidence type="ECO:0000313" key="4">
    <source>
        <dbReference type="Proteomes" id="UP000295030"/>
    </source>
</evidence>
<dbReference type="InterPro" id="IPR011761">
    <property type="entry name" value="ATP-grasp"/>
</dbReference>
<protein>
    <recommendedName>
        <fullName evidence="2">ATP-grasp domain-containing protein</fullName>
    </recommendedName>
</protein>
<dbReference type="PIRSF" id="PIRSF016817">
    <property type="entry name" value="UCP016817_carboligase"/>
    <property type="match status" value="1"/>
</dbReference>
<reference evidence="3 4" key="1">
    <citation type="submission" date="2019-03" db="EMBL/GenBank/DDBJ databases">
        <title>Genomic Encyclopedia of Type Strains, Phase IV (KMG-IV): sequencing the most valuable type-strain genomes for metagenomic binning, comparative biology and taxonomic classification.</title>
        <authorList>
            <person name="Goeker M."/>
        </authorList>
    </citation>
    <scope>NUCLEOTIDE SEQUENCE [LARGE SCALE GENOMIC DNA]</scope>
    <source>
        <strain evidence="3 4">DSM 101</strain>
    </source>
</reference>
<sequence>MPSSSRAPSRPEDGFDVVLIGIAARGLAASARRAGLRALAFDLFADEDTRALAHGVVRLRRKQGFALDPDDLLEQLARHVGPDTPVVLGTGFEDAPGLVARLAGLFRVAGSGAAALARLKDPFAFARLLGDLDIPHPRIFTDRAPAGMHALEKRIGGSGGGHVRRAAEPRGEGWYLQEFLEGHSVSVLFLGNGRAARLLAFSEQWCDPGEDAPFRYGGCAGPIQLEETLVQQVAGALSRLTGAVGLKGLASADLILHEGSWHLIEVNPRPGATLDIFDAPPLPPLLRLHLDTCAGGLPPLPLLVPGAGVEARAAGVFYAPAATVMRDALPGWVADRPAPGTRIAAGEPVCTVRATGRDIAEARAVLARRMNHLSRALGTAGRAAAAE</sequence>
<dbReference type="OrthoDB" id="1804072at2"/>
<keyword evidence="1" id="KW-0547">Nucleotide-binding</keyword>
<dbReference type="EMBL" id="SMFY01000001">
    <property type="protein sequence ID" value="TCK31334.1"/>
    <property type="molecule type" value="Genomic_DNA"/>
</dbReference>
<dbReference type="GO" id="GO:0005524">
    <property type="term" value="F:ATP binding"/>
    <property type="evidence" value="ECO:0007669"/>
    <property type="project" value="UniProtKB-UniRule"/>
</dbReference>
<dbReference type="GO" id="GO:0046872">
    <property type="term" value="F:metal ion binding"/>
    <property type="evidence" value="ECO:0007669"/>
    <property type="project" value="InterPro"/>
</dbReference>
<dbReference type="AlphaFoldDB" id="A0A4R1I7G0"/>
<dbReference type="RefSeq" id="WP_131834559.1">
    <property type="nucleotide sequence ID" value="NZ_SMFY01000001.1"/>
</dbReference>
<organism evidence="3 4">
    <name type="scientific">Ancylobacter aquaticus</name>
    <dbReference type="NCBI Taxonomy" id="100"/>
    <lineage>
        <taxon>Bacteria</taxon>
        <taxon>Pseudomonadati</taxon>
        <taxon>Pseudomonadota</taxon>
        <taxon>Alphaproteobacteria</taxon>
        <taxon>Hyphomicrobiales</taxon>
        <taxon>Xanthobacteraceae</taxon>
        <taxon>Ancylobacter</taxon>
    </lineage>
</organism>
<dbReference type="PROSITE" id="PS50975">
    <property type="entry name" value="ATP_GRASP"/>
    <property type="match status" value="1"/>
</dbReference>
<evidence type="ECO:0000256" key="1">
    <source>
        <dbReference type="PROSITE-ProRule" id="PRU00409"/>
    </source>
</evidence>
<comment type="caution">
    <text evidence="3">The sequence shown here is derived from an EMBL/GenBank/DDBJ whole genome shotgun (WGS) entry which is preliminary data.</text>
</comment>
<evidence type="ECO:0000313" key="3">
    <source>
        <dbReference type="EMBL" id="TCK31334.1"/>
    </source>
</evidence>
<accession>A0A4R1I7G0</accession>
<evidence type="ECO:0000259" key="2">
    <source>
        <dbReference type="PROSITE" id="PS50975"/>
    </source>
</evidence>
<feature type="domain" description="ATP-grasp" evidence="2">
    <location>
        <begin position="100"/>
        <end position="294"/>
    </location>
</feature>
<keyword evidence="1" id="KW-0067">ATP-binding</keyword>
<dbReference type="InterPro" id="IPR016677">
    <property type="entry name" value="UCP016817_carboligase"/>
</dbReference>
<proteinExistence type="predicted"/>
<dbReference type="Gene3D" id="3.30.470.20">
    <property type="entry name" value="ATP-grasp fold, B domain"/>
    <property type="match status" value="1"/>
</dbReference>
<dbReference type="InterPro" id="IPR003806">
    <property type="entry name" value="ATP-grasp_PylC-type"/>
</dbReference>
<dbReference type="Proteomes" id="UP000295030">
    <property type="component" value="Unassembled WGS sequence"/>
</dbReference>
<keyword evidence="4" id="KW-1185">Reference proteome</keyword>
<gene>
    <name evidence="3" type="ORF">EV667_1443</name>
</gene>
<dbReference type="Pfam" id="PF02655">
    <property type="entry name" value="ATP-grasp_3"/>
    <property type="match status" value="1"/>
</dbReference>
<name>A0A4R1I7G0_ANCAQ</name>